<gene>
    <name evidence="9" type="ORF">G5B40_18675</name>
</gene>
<dbReference type="Proteomes" id="UP000503336">
    <property type="component" value="Chromosome"/>
</dbReference>
<dbReference type="EMBL" id="CP049056">
    <property type="protein sequence ID" value="QIE57971.1"/>
    <property type="molecule type" value="Genomic_DNA"/>
</dbReference>
<dbReference type="AlphaFoldDB" id="A0A7M3T7J0"/>
<evidence type="ECO:0000256" key="4">
    <source>
        <dbReference type="ARBA" id="ARBA00022982"/>
    </source>
</evidence>
<feature type="signal peptide" evidence="7">
    <location>
        <begin position="1"/>
        <end position="20"/>
    </location>
</feature>
<dbReference type="PANTHER" id="PTHR11961">
    <property type="entry name" value="CYTOCHROME C"/>
    <property type="match status" value="1"/>
</dbReference>
<organism evidence="9 10">
    <name type="scientific">Pikeienuella piscinae</name>
    <dbReference type="NCBI Taxonomy" id="2748098"/>
    <lineage>
        <taxon>Bacteria</taxon>
        <taxon>Pseudomonadati</taxon>
        <taxon>Pseudomonadota</taxon>
        <taxon>Alphaproteobacteria</taxon>
        <taxon>Rhodobacterales</taxon>
        <taxon>Paracoccaceae</taxon>
        <taxon>Pikeienuella</taxon>
    </lineage>
</organism>
<evidence type="ECO:0000313" key="9">
    <source>
        <dbReference type="EMBL" id="QIE57971.1"/>
    </source>
</evidence>
<dbReference type="SUPFAM" id="SSF46626">
    <property type="entry name" value="Cytochrome c"/>
    <property type="match status" value="1"/>
</dbReference>
<dbReference type="InterPro" id="IPR009056">
    <property type="entry name" value="Cyt_c-like_dom"/>
</dbReference>
<evidence type="ECO:0000256" key="6">
    <source>
        <dbReference type="PROSITE-ProRule" id="PRU00433"/>
    </source>
</evidence>
<keyword evidence="2 6" id="KW-0349">Heme</keyword>
<dbReference type="InterPro" id="IPR002327">
    <property type="entry name" value="Cyt_c_1A/1B"/>
</dbReference>
<evidence type="ECO:0000256" key="7">
    <source>
        <dbReference type="SAM" id="SignalP"/>
    </source>
</evidence>
<keyword evidence="10" id="KW-1185">Reference proteome</keyword>
<dbReference type="Gene3D" id="1.10.760.10">
    <property type="entry name" value="Cytochrome c-like domain"/>
    <property type="match status" value="1"/>
</dbReference>
<dbReference type="GO" id="GO:0009055">
    <property type="term" value="F:electron transfer activity"/>
    <property type="evidence" value="ECO:0007669"/>
    <property type="project" value="InterPro"/>
</dbReference>
<evidence type="ECO:0000256" key="2">
    <source>
        <dbReference type="ARBA" id="ARBA00022617"/>
    </source>
</evidence>
<accession>A0A7M3T7J0</accession>
<keyword evidence="5 6" id="KW-0408">Iron</keyword>
<keyword evidence="7" id="KW-0732">Signal</keyword>
<keyword evidence="4" id="KW-0249">Electron transport</keyword>
<evidence type="ECO:0000256" key="1">
    <source>
        <dbReference type="ARBA" id="ARBA00022448"/>
    </source>
</evidence>
<evidence type="ECO:0000256" key="3">
    <source>
        <dbReference type="ARBA" id="ARBA00022723"/>
    </source>
</evidence>
<dbReference type="KEGG" id="hdh:G5B40_18675"/>
<proteinExistence type="predicted"/>
<protein>
    <submittedName>
        <fullName evidence="9">Cytochrome c family protein</fullName>
    </submittedName>
</protein>
<feature type="chain" id="PRO_5029549085" evidence="7">
    <location>
        <begin position="21"/>
        <end position="125"/>
    </location>
</feature>
<reference evidence="9 10" key="1">
    <citation type="submission" date="2020-02" db="EMBL/GenBank/DDBJ databases">
        <title>complete genome sequence of Rhodobacteraceae bacterium.</title>
        <authorList>
            <person name="Park J."/>
            <person name="Kim Y.-S."/>
            <person name="Kim K.-H."/>
        </authorList>
    </citation>
    <scope>NUCLEOTIDE SEQUENCE [LARGE SCALE GENOMIC DNA]</scope>
    <source>
        <strain evidence="9 10">RR4-56</strain>
    </source>
</reference>
<dbReference type="InterPro" id="IPR036909">
    <property type="entry name" value="Cyt_c-like_dom_sf"/>
</dbReference>
<dbReference type="GO" id="GO:0020037">
    <property type="term" value="F:heme binding"/>
    <property type="evidence" value="ECO:0007669"/>
    <property type="project" value="InterPro"/>
</dbReference>
<keyword evidence="1" id="KW-0813">Transport</keyword>
<dbReference type="PRINTS" id="PR00604">
    <property type="entry name" value="CYTCHRMECIAB"/>
</dbReference>
<dbReference type="Pfam" id="PF00034">
    <property type="entry name" value="Cytochrom_C"/>
    <property type="match status" value="1"/>
</dbReference>
<sequence length="125" mass="13552">MRQCAALTMALVLAAGGALADGNPEKGEKVFRKCKACHMVGPDAKNRVGPILNGVVGANPASHEGYKYSSAMEAFRDSGAVWDEATLDKYLTKPRDLVPKTKMSFAGLRKEEDRQNVIAYLKAHE</sequence>
<name>A0A7M3T7J0_9RHOB</name>
<dbReference type="GO" id="GO:0046872">
    <property type="term" value="F:metal ion binding"/>
    <property type="evidence" value="ECO:0007669"/>
    <property type="project" value="UniProtKB-KW"/>
</dbReference>
<evidence type="ECO:0000259" key="8">
    <source>
        <dbReference type="PROSITE" id="PS51007"/>
    </source>
</evidence>
<keyword evidence="3 6" id="KW-0479">Metal-binding</keyword>
<evidence type="ECO:0000313" key="10">
    <source>
        <dbReference type="Proteomes" id="UP000503336"/>
    </source>
</evidence>
<dbReference type="PROSITE" id="PS51007">
    <property type="entry name" value="CYTC"/>
    <property type="match status" value="1"/>
</dbReference>
<evidence type="ECO:0000256" key="5">
    <source>
        <dbReference type="ARBA" id="ARBA00023004"/>
    </source>
</evidence>
<feature type="domain" description="Cytochrome c" evidence="8">
    <location>
        <begin position="22"/>
        <end position="125"/>
    </location>
</feature>